<evidence type="ECO:0000313" key="1">
    <source>
        <dbReference type="EMBL" id="EEF32659.1"/>
    </source>
</evidence>
<accession>B9SUR1</accession>
<dbReference type="Proteomes" id="UP000008311">
    <property type="component" value="Unassembled WGS sequence"/>
</dbReference>
<dbReference type="AlphaFoldDB" id="B9SUR1"/>
<dbReference type="EMBL" id="EQ974151">
    <property type="protein sequence ID" value="EEF32659.1"/>
    <property type="molecule type" value="Genomic_DNA"/>
</dbReference>
<evidence type="ECO:0000313" key="2">
    <source>
        <dbReference type="Proteomes" id="UP000008311"/>
    </source>
</evidence>
<dbReference type="eggNOG" id="ENOG502SA43">
    <property type="taxonomic scope" value="Eukaryota"/>
</dbReference>
<sequence length="132" mass="14291">MHLHLKFESIKGQLLHTSPLPTLDVALSNLIAEGIRLRVLGSSCSAEPTTMLAAFGFRSSCHKGQPFSSRDSTSLLGAAIVTLGAICSRIMPRRSKVISVGNNPPLQQLLLLMLNLILLRCSMMSQPLQPPM</sequence>
<keyword evidence="2" id="KW-1185">Reference proteome</keyword>
<reference evidence="2" key="1">
    <citation type="journal article" date="2010" name="Nat. Biotechnol.">
        <title>Draft genome sequence of the oilseed species Ricinus communis.</title>
        <authorList>
            <person name="Chan A.P."/>
            <person name="Crabtree J."/>
            <person name="Zhao Q."/>
            <person name="Lorenzi H."/>
            <person name="Orvis J."/>
            <person name="Puiu D."/>
            <person name="Melake-Berhan A."/>
            <person name="Jones K.M."/>
            <person name="Redman J."/>
            <person name="Chen G."/>
            <person name="Cahoon E.B."/>
            <person name="Gedil M."/>
            <person name="Stanke M."/>
            <person name="Haas B.J."/>
            <person name="Wortman J.R."/>
            <person name="Fraser-Liggett C.M."/>
            <person name="Ravel J."/>
            <person name="Rabinowicz P.D."/>
        </authorList>
    </citation>
    <scope>NUCLEOTIDE SEQUENCE [LARGE SCALE GENOMIC DNA]</scope>
    <source>
        <strain evidence="2">cv. Hale</strain>
    </source>
</reference>
<organism evidence="1 2">
    <name type="scientific">Ricinus communis</name>
    <name type="common">Castor bean</name>
    <dbReference type="NCBI Taxonomy" id="3988"/>
    <lineage>
        <taxon>Eukaryota</taxon>
        <taxon>Viridiplantae</taxon>
        <taxon>Streptophyta</taxon>
        <taxon>Embryophyta</taxon>
        <taxon>Tracheophyta</taxon>
        <taxon>Spermatophyta</taxon>
        <taxon>Magnoliopsida</taxon>
        <taxon>eudicotyledons</taxon>
        <taxon>Gunneridae</taxon>
        <taxon>Pentapetalae</taxon>
        <taxon>rosids</taxon>
        <taxon>fabids</taxon>
        <taxon>Malpighiales</taxon>
        <taxon>Euphorbiaceae</taxon>
        <taxon>Acalyphoideae</taxon>
        <taxon>Acalypheae</taxon>
        <taxon>Ricinus</taxon>
    </lineage>
</organism>
<name>B9SUR1_RICCO</name>
<proteinExistence type="predicted"/>
<protein>
    <submittedName>
        <fullName evidence="1">Uncharacterized protein</fullName>
    </submittedName>
</protein>
<dbReference type="InParanoid" id="B9SUR1"/>
<gene>
    <name evidence="1" type="ORF">RCOM_0627580</name>
</gene>